<dbReference type="PANTHER" id="PTHR46512">
    <property type="entry name" value="PEPTIDYLPROLYL ISOMERASE"/>
    <property type="match status" value="1"/>
</dbReference>
<dbReference type="GO" id="GO:0043066">
    <property type="term" value="P:negative regulation of apoptotic process"/>
    <property type="evidence" value="ECO:0007669"/>
    <property type="project" value="TreeGrafter"/>
</dbReference>
<proteinExistence type="predicted"/>
<evidence type="ECO:0000313" key="1">
    <source>
        <dbReference type="EMBL" id="KDQ15916.1"/>
    </source>
</evidence>
<dbReference type="GO" id="GO:0044183">
    <property type="term" value="F:protein folding chaperone"/>
    <property type="evidence" value="ECO:0007669"/>
    <property type="project" value="TreeGrafter"/>
</dbReference>
<dbReference type="AlphaFoldDB" id="A0A067MWK8"/>
<dbReference type="InterPro" id="IPR011990">
    <property type="entry name" value="TPR-like_helical_dom_sf"/>
</dbReference>
<keyword evidence="2" id="KW-1185">Reference proteome</keyword>
<dbReference type="STRING" id="930990.A0A067MWK8"/>
<dbReference type="InterPro" id="IPR050754">
    <property type="entry name" value="FKBP4/5/8-like"/>
</dbReference>
<sequence length="181" mass="19898">MDSKADVEAKLKIAKEKKAAGDEDFRKGDVQPALRSYHESLLYLQGLDKSVLSAVNGQNNPPPASTEGEKAAPIRTEADELIEKIYCNMSACHIKNSNWTRALESANKALAKNENNTKALFRKAKALAGSGYTEKAIEVLEDLLEKTPNDAAVRAELKAVKAVDKERETKAMKTFKGMFNK</sequence>
<dbReference type="GO" id="GO:0012505">
    <property type="term" value="C:endomembrane system"/>
    <property type="evidence" value="ECO:0007669"/>
    <property type="project" value="TreeGrafter"/>
</dbReference>
<dbReference type="GO" id="GO:0005740">
    <property type="term" value="C:mitochondrial envelope"/>
    <property type="evidence" value="ECO:0007669"/>
    <property type="project" value="TreeGrafter"/>
</dbReference>
<dbReference type="GO" id="GO:0016020">
    <property type="term" value="C:membrane"/>
    <property type="evidence" value="ECO:0007669"/>
    <property type="project" value="TreeGrafter"/>
</dbReference>
<reference evidence="2" key="1">
    <citation type="journal article" date="2014" name="Proc. Natl. Acad. Sci. U.S.A.">
        <title>Extensive sampling of basidiomycete genomes demonstrates inadequacy of the white-rot/brown-rot paradigm for wood decay fungi.</title>
        <authorList>
            <person name="Riley R."/>
            <person name="Salamov A.A."/>
            <person name="Brown D.W."/>
            <person name="Nagy L.G."/>
            <person name="Floudas D."/>
            <person name="Held B.W."/>
            <person name="Levasseur A."/>
            <person name="Lombard V."/>
            <person name="Morin E."/>
            <person name="Otillar R."/>
            <person name="Lindquist E.A."/>
            <person name="Sun H."/>
            <person name="LaButti K.M."/>
            <person name="Schmutz J."/>
            <person name="Jabbour D."/>
            <person name="Luo H."/>
            <person name="Baker S.E."/>
            <person name="Pisabarro A.G."/>
            <person name="Walton J.D."/>
            <person name="Blanchette R.A."/>
            <person name="Henrissat B."/>
            <person name="Martin F."/>
            <person name="Cullen D."/>
            <person name="Hibbett D.S."/>
            <person name="Grigoriev I.V."/>
        </authorList>
    </citation>
    <scope>NUCLEOTIDE SEQUENCE [LARGE SCALE GENOMIC DNA]</scope>
    <source>
        <strain evidence="2">FD-172 SS1</strain>
    </source>
</reference>
<dbReference type="Proteomes" id="UP000027195">
    <property type="component" value="Unassembled WGS sequence"/>
</dbReference>
<dbReference type="InterPro" id="IPR019734">
    <property type="entry name" value="TPR_rpt"/>
</dbReference>
<dbReference type="SUPFAM" id="SSF48452">
    <property type="entry name" value="TPR-like"/>
    <property type="match status" value="1"/>
</dbReference>
<gene>
    <name evidence="1" type="ORF">BOTBODRAFT_31363</name>
</gene>
<dbReference type="HOGENOM" id="CLU_089717_0_0_1"/>
<dbReference type="PANTHER" id="PTHR46512:SF1">
    <property type="entry name" value="PEPTIDYLPROLYL ISOMERASE"/>
    <property type="match status" value="1"/>
</dbReference>
<organism evidence="1 2">
    <name type="scientific">Botryobasidium botryosum (strain FD-172 SS1)</name>
    <dbReference type="NCBI Taxonomy" id="930990"/>
    <lineage>
        <taxon>Eukaryota</taxon>
        <taxon>Fungi</taxon>
        <taxon>Dikarya</taxon>
        <taxon>Basidiomycota</taxon>
        <taxon>Agaricomycotina</taxon>
        <taxon>Agaricomycetes</taxon>
        <taxon>Cantharellales</taxon>
        <taxon>Botryobasidiaceae</taxon>
        <taxon>Botryobasidium</taxon>
    </lineage>
</organism>
<name>A0A067MWK8_BOTB1</name>
<dbReference type="EMBL" id="KL198030">
    <property type="protein sequence ID" value="KDQ15916.1"/>
    <property type="molecule type" value="Genomic_DNA"/>
</dbReference>
<dbReference type="Gene3D" id="1.25.40.10">
    <property type="entry name" value="Tetratricopeptide repeat domain"/>
    <property type="match status" value="1"/>
</dbReference>
<evidence type="ECO:0000313" key="2">
    <source>
        <dbReference type="Proteomes" id="UP000027195"/>
    </source>
</evidence>
<dbReference type="InParanoid" id="A0A067MWK8"/>
<dbReference type="GO" id="GO:0005829">
    <property type="term" value="C:cytosol"/>
    <property type="evidence" value="ECO:0007669"/>
    <property type="project" value="TreeGrafter"/>
</dbReference>
<protein>
    <submittedName>
        <fullName evidence="1">Uncharacterized protein</fullName>
    </submittedName>
</protein>
<accession>A0A067MWK8</accession>
<dbReference type="OrthoDB" id="433738at2759"/>
<dbReference type="Pfam" id="PF14559">
    <property type="entry name" value="TPR_19"/>
    <property type="match status" value="1"/>
</dbReference>
<dbReference type="SMART" id="SM00028">
    <property type="entry name" value="TPR"/>
    <property type="match status" value="2"/>
</dbReference>